<organism evidence="1 2">
    <name type="scientific">Nitrosomonas ureae</name>
    <dbReference type="NCBI Taxonomy" id="44577"/>
    <lineage>
        <taxon>Bacteria</taxon>
        <taxon>Pseudomonadati</taxon>
        <taxon>Pseudomonadota</taxon>
        <taxon>Betaproteobacteria</taxon>
        <taxon>Nitrosomonadales</taxon>
        <taxon>Nitrosomonadaceae</taxon>
        <taxon>Nitrosomonas</taxon>
    </lineage>
</organism>
<name>A0A2T5INY5_9PROT</name>
<evidence type="ECO:0000313" key="2">
    <source>
        <dbReference type="Proteomes" id="UP000244110"/>
    </source>
</evidence>
<proteinExistence type="predicted"/>
<protein>
    <submittedName>
        <fullName evidence="1">Uncharacterized protein</fullName>
    </submittedName>
</protein>
<gene>
    <name evidence="1" type="ORF">C8R28_101316</name>
</gene>
<dbReference type="AlphaFoldDB" id="A0A2T5INY5"/>
<accession>A0A2T5INY5</accession>
<dbReference type="Proteomes" id="UP000244110">
    <property type="component" value="Unassembled WGS sequence"/>
</dbReference>
<dbReference type="EMBL" id="QAOL01000013">
    <property type="protein sequence ID" value="PTQ85545.1"/>
    <property type="molecule type" value="Genomic_DNA"/>
</dbReference>
<evidence type="ECO:0000313" key="1">
    <source>
        <dbReference type="EMBL" id="PTQ85545.1"/>
    </source>
</evidence>
<comment type="caution">
    <text evidence="1">The sequence shown here is derived from an EMBL/GenBank/DDBJ whole genome shotgun (WGS) entry which is preliminary data.</text>
</comment>
<reference evidence="1 2" key="1">
    <citation type="submission" date="2018-04" db="EMBL/GenBank/DDBJ databases">
        <title>Active sludge and wastewater microbial communities from Klosterneuburg, Austria.</title>
        <authorList>
            <person name="Wagner M."/>
        </authorList>
    </citation>
    <scope>NUCLEOTIDE SEQUENCE [LARGE SCALE GENOMIC DNA]</scope>
    <source>
        <strain evidence="1 2">Nm4</strain>
    </source>
</reference>
<sequence>MLSPGPRVKSEIKPIIVSSDHFLDMYDTAQTTISIVTIVAAVRMIPASLLKTLCYWIILLQYRFKETPNNHHFKHGE</sequence>